<dbReference type="GeneID" id="98142739"/>
<gene>
    <name evidence="2" type="ORF">BJX67DRAFT_339496</name>
</gene>
<evidence type="ECO:0000313" key="2">
    <source>
        <dbReference type="EMBL" id="KAL2872442.1"/>
    </source>
</evidence>
<dbReference type="Proteomes" id="UP001610432">
    <property type="component" value="Unassembled WGS sequence"/>
</dbReference>
<feature type="signal peptide" evidence="1">
    <location>
        <begin position="1"/>
        <end position="20"/>
    </location>
</feature>
<accession>A0ABR4M785</accession>
<evidence type="ECO:0000313" key="3">
    <source>
        <dbReference type="Proteomes" id="UP001610432"/>
    </source>
</evidence>
<proteinExistence type="predicted"/>
<organism evidence="2 3">
    <name type="scientific">Aspergillus lucknowensis</name>
    <dbReference type="NCBI Taxonomy" id="176173"/>
    <lineage>
        <taxon>Eukaryota</taxon>
        <taxon>Fungi</taxon>
        <taxon>Dikarya</taxon>
        <taxon>Ascomycota</taxon>
        <taxon>Pezizomycotina</taxon>
        <taxon>Eurotiomycetes</taxon>
        <taxon>Eurotiomycetidae</taxon>
        <taxon>Eurotiales</taxon>
        <taxon>Aspergillaceae</taxon>
        <taxon>Aspergillus</taxon>
        <taxon>Aspergillus subgen. Nidulantes</taxon>
    </lineage>
</organism>
<keyword evidence="1" id="KW-0732">Signal</keyword>
<reference evidence="2 3" key="1">
    <citation type="submission" date="2024-07" db="EMBL/GenBank/DDBJ databases">
        <title>Section-level genome sequencing and comparative genomics of Aspergillus sections Usti and Cavernicolus.</title>
        <authorList>
            <consortium name="Lawrence Berkeley National Laboratory"/>
            <person name="Nybo J.L."/>
            <person name="Vesth T.C."/>
            <person name="Theobald S."/>
            <person name="Frisvad J.C."/>
            <person name="Larsen T.O."/>
            <person name="Kjaerboelling I."/>
            <person name="Rothschild-Mancinelli K."/>
            <person name="Lyhne E.K."/>
            <person name="Kogle M.E."/>
            <person name="Barry K."/>
            <person name="Clum A."/>
            <person name="Na H."/>
            <person name="Ledsgaard L."/>
            <person name="Lin J."/>
            <person name="Lipzen A."/>
            <person name="Kuo A."/>
            <person name="Riley R."/>
            <person name="Mondo S."/>
            <person name="Labutti K."/>
            <person name="Haridas S."/>
            <person name="Pangalinan J."/>
            <person name="Salamov A.A."/>
            <person name="Simmons B.A."/>
            <person name="Magnuson J.K."/>
            <person name="Chen J."/>
            <person name="Drula E."/>
            <person name="Henrissat B."/>
            <person name="Wiebenga A."/>
            <person name="Lubbers R.J."/>
            <person name="Gomes A.C."/>
            <person name="Macurrencykelacurrency M.R."/>
            <person name="Stajich J."/>
            <person name="Grigoriev I.V."/>
            <person name="Mortensen U.H."/>
            <person name="De Vries R.P."/>
            <person name="Baker S.E."/>
            <person name="Andersen M.R."/>
        </authorList>
    </citation>
    <scope>NUCLEOTIDE SEQUENCE [LARGE SCALE GENOMIC DNA]</scope>
    <source>
        <strain evidence="2 3">CBS 449.75</strain>
    </source>
</reference>
<sequence>MRYLNSYLAFGLGVSFGALAKECTTTETGEEALLVTSPDQLDVFEGCTAISGDIVIDSSYSGDFILSGVTTFAGNISTDAEDPAQDLGSVELPDLVDLGTINLGSVVNAHLPKVEQAVDIVLVQASSSGEVDLGSLVEANNVRVQGSWTTINVASLKTVNQVAQFCGVSGCGIYPDTNPPFISVDLPALETTNHLEVAGTVESVSVPNLEVVGFQEPEIAYVQGLRINIQESEKDLDFDAPKLHTLNGTLEVYGGVSGLSLGALREGNVGVTLNARAPLNVYSTLRTTSHFYLWGTLESIELPNFVDLGSVSLAYEPRLPCNETLYRLWQLVPGSSDPNKCTEIEV</sequence>
<dbReference type="RefSeq" id="XP_070891421.1">
    <property type="nucleotide sequence ID" value="XM_071027667.1"/>
</dbReference>
<protein>
    <submittedName>
        <fullName evidence="2">Uncharacterized protein</fullName>
    </submittedName>
</protein>
<feature type="chain" id="PRO_5046540333" evidence="1">
    <location>
        <begin position="21"/>
        <end position="346"/>
    </location>
</feature>
<dbReference type="EMBL" id="JBFXLQ010000001">
    <property type="protein sequence ID" value="KAL2872442.1"/>
    <property type="molecule type" value="Genomic_DNA"/>
</dbReference>
<comment type="caution">
    <text evidence="2">The sequence shown here is derived from an EMBL/GenBank/DDBJ whole genome shotgun (WGS) entry which is preliminary data.</text>
</comment>
<name>A0ABR4M785_9EURO</name>
<evidence type="ECO:0000256" key="1">
    <source>
        <dbReference type="SAM" id="SignalP"/>
    </source>
</evidence>
<keyword evidence="3" id="KW-1185">Reference proteome</keyword>